<dbReference type="Proteomes" id="UP000516305">
    <property type="component" value="Chromosome"/>
</dbReference>
<dbReference type="PANTHER" id="PTHR10264:SF83">
    <property type="entry name" value="BLL5629 PROTEIN"/>
    <property type="match status" value="1"/>
</dbReference>
<dbReference type="InterPro" id="IPR001972">
    <property type="entry name" value="Stomatin_HflK_fam"/>
</dbReference>
<reference evidence="4 5" key="1">
    <citation type="submission" date="2020-08" db="EMBL/GenBank/DDBJ databases">
        <title>Croceimicrobium hydrocarbonivorans gen. nov., sp. nov., a novel marine bacterium isolated from a bacterial consortium that degrades polyethylene terephthalate.</title>
        <authorList>
            <person name="Liu R."/>
        </authorList>
    </citation>
    <scope>NUCLEOTIDE SEQUENCE [LARGE SCALE GENOMIC DNA]</scope>
    <source>
        <strain evidence="4 5">A20-9</strain>
    </source>
</reference>
<dbReference type="GO" id="GO:0005886">
    <property type="term" value="C:plasma membrane"/>
    <property type="evidence" value="ECO:0007669"/>
    <property type="project" value="InterPro"/>
</dbReference>
<dbReference type="AlphaFoldDB" id="A0A7H0VGQ4"/>
<evidence type="ECO:0000259" key="3">
    <source>
        <dbReference type="SMART" id="SM00244"/>
    </source>
</evidence>
<dbReference type="Pfam" id="PF01145">
    <property type="entry name" value="Band_7"/>
    <property type="match status" value="1"/>
</dbReference>
<sequence>MLQLIFTPEAQLTVATKNGIIQNIWTAGKRWKWINAQLQNYHLGSKVDLPKGIDLRVNAEKLKDYAELVELKQGELAIVMLNGVFSEILIPGIYAYWKGVNAIEVLRFSTDELELPAHLKENLRAILCTRGFVRMFKVEQGEKGLVLLNGALFKALEPGEYFYWNNSQSMKLLKANVKRQTIELNGQELLTKDKATLRINLLAEMRVQNVEEALLANSDYEKQAYYLLALALRSYVAELSLDELLSRKIELAEQIAGSTQAKFQAIGLELLEVGIRDIILPGEMREIMNQVLVAEKKAQANLITRREETASTRSLMNTAKLMENNPMLWKLKEMEYLEKVVEKVNTININGGEVGTKLREIFSSA</sequence>
<dbReference type="SMART" id="SM00244">
    <property type="entry name" value="PHB"/>
    <property type="match status" value="1"/>
</dbReference>
<dbReference type="InterPro" id="IPR001107">
    <property type="entry name" value="Band_7"/>
</dbReference>
<dbReference type="PANTHER" id="PTHR10264">
    <property type="entry name" value="BAND 7 PROTEIN-RELATED"/>
    <property type="match status" value="1"/>
</dbReference>
<dbReference type="Gene3D" id="3.30.479.30">
    <property type="entry name" value="Band 7 domain"/>
    <property type="match status" value="1"/>
</dbReference>
<organism evidence="4 5">
    <name type="scientific">Croceimicrobium hydrocarbonivorans</name>
    <dbReference type="NCBI Taxonomy" id="2761580"/>
    <lineage>
        <taxon>Bacteria</taxon>
        <taxon>Pseudomonadati</taxon>
        <taxon>Bacteroidota</taxon>
        <taxon>Flavobacteriia</taxon>
        <taxon>Flavobacteriales</taxon>
        <taxon>Owenweeksiaceae</taxon>
        <taxon>Croceimicrobium</taxon>
    </lineage>
</organism>
<dbReference type="EMBL" id="CP060139">
    <property type="protein sequence ID" value="QNR24902.1"/>
    <property type="molecule type" value="Genomic_DNA"/>
</dbReference>
<proteinExistence type="inferred from homology"/>
<protein>
    <submittedName>
        <fullName evidence="4">Slipin family protein</fullName>
    </submittedName>
</protein>
<evidence type="ECO:0000313" key="4">
    <source>
        <dbReference type="EMBL" id="QNR24902.1"/>
    </source>
</evidence>
<keyword evidence="5" id="KW-1185">Reference proteome</keyword>
<dbReference type="RefSeq" id="WP_210759429.1">
    <property type="nucleotide sequence ID" value="NZ_CP060139.1"/>
</dbReference>
<dbReference type="PRINTS" id="PR00721">
    <property type="entry name" value="STOMATIN"/>
</dbReference>
<gene>
    <name evidence="4" type="ORF">H4K34_03410</name>
</gene>
<evidence type="ECO:0000313" key="5">
    <source>
        <dbReference type="Proteomes" id="UP000516305"/>
    </source>
</evidence>
<name>A0A7H0VGQ4_9FLAO</name>
<dbReference type="InterPro" id="IPR036013">
    <property type="entry name" value="Band_7/SPFH_dom_sf"/>
</dbReference>
<accession>A0A7H0VGQ4</accession>
<dbReference type="SUPFAM" id="SSF117892">
    <property type="entry name" value="Band 7/SPFH domain"/>
    <property type="match status" value="1"/>
</dbReference>
<dbReference type="InterPro" id="IPR043202">
    <property type="entry name" value="Band-7_stomatin-like"/>
</dbReference>
<dbReference type="KEGG" id="chyd:H4K34_03410"/>
<comment type="similarity">
    <text evidence="2">Belongs to the band 7/mec-2 family.</text>
</comment>
<evidence type="ECO:0000256" key="1">
    <source>
        <dbReference type="ARBA" id="ARBA00004167"/>
    </source>
</evidence>
<evidence type="ECO:0000256" key="2">
    <source>
        <dbReference type="ARBA" id="ARBA00008164"/>
    </source>
</evidence>
<feature type="domain" description="Band 7" evidence="3">
    <location>
        <begin position="133"/>
        <end position="292"/>
    </location>
</feature>
<comment type="subcellular location">
    <subcellularLocation>
        <location evidence="1">Membrane</location>
        <topology evidence="1">Single-pass membrane protein</topology>
    </subcellularLocation>
</comment>
<dbReference type="CDD" id="cd13438">
    <property type="entry name" value="SPFH_eoslipins_u2"/>
    <property type="match status" value="1"/>
</dbReference>